<feature type="compositionally biased region" description="Acidic residues" evidence="1">
    <location>
        <begin position="324"/>
        <end position="347"/>
    </location>
</feature>
<organism evidence="2 3">
    <name type="scientific">Methylobacterium variabile</name>
    <dbReference type="NCBI Taxonomy" id="298794"/>
    <lineage>
        <taxon>Bacteria</taxon>
        <taxon>Pseudomonadati</taxon>
        <taxon>Pseudomonadota</taxon>
        <taxon>Alphaproteobacteria</taxon>
        <taxon>Hyphomicrobiales</taxon>
        <taxon>Methylobacteriaceae</taxon>
        <taxon>Methylobacterium</taxon>
    </lineage>
</organism>
<dbReference type="Gene3D" id="3.40.50.300">
    <property type="entry name" value="P-loop containing nucleotide triphosphate hydrolases"/>
    <property type="match status" value="1"/>
</dbReference>
<accession>A0A0J6UML9</accession>
<evidence type="ECO:0008006" key="4">
    <source>
        <dbReference type="Google" id="ProtNLM"/>
    </source>
</evidence>
<proteinExistence type="predicted"/>
<keyword evidence="3" id="KW-1185">Reference proteome</keyword>
<gene>
    <name evidence="2" type="ORF">VQ02_33495</name>
</gene>
<dbReference type="InterPro" id="IPR027417">
    <property type="entry name" value="P-loop_NTPase"/>
</dbReference>
<dbReference type="EMBL" id="LABY01000398">
    <property type="protein sequence ID" value="KMO27266.1"/>
    <property type="molecule type" value="Genomic_DNA"/>
</dbReference>
<comment type="caution">
    <text evidence="2">The sequence shown here is derived from an EMBL/GenBank/DDBJ whole genome shotgun (WGS) entry which is preliminary data.</text>
</comment>
<sequence>MTPKPTRTFEDKEAVRQQVPLLVGLFGPSGSGKTFSALRLAQGIQQVAGGDIFVIDTESKRALHYADRFRFRHVEFGAPFGSLDYLEALKYCVGRGAKTIIVDSMSHEHEGVGGYLMTQEAELDRIAGSDESKRQRATYSAWIVPAKQRRQFINGVLQLNANFVFCFRAKDKLKVKGGRPEELGYMPIAGEEFLFEMTVNALLLPGAGGVPTWQTNMPGERKMLKLPEQFRDLLLRNRRPLDEEIGRNLAQWARGGSVDQQADAVDQSDAGGDQPAEPKLFAVAREKARAGRNTFELWRQRLSEKQDASLAEIRDELYRLIFEADGEDGDEGSVEPDGDQSDADDFPGNDAIQETTRRGRGRSGGEG</sequence>
<dbReference type="PATRIC" id="fig|298794.3.peg.5484"/>
<dbReference type="SUPFAM" id="SSF52540">
    <property type="entry name" value="P-loop containing nucleoside triphosphate hydrolases"/>
    <property type="match status" value="1"/>
</dbReference>
<protein>
    <recommendedName>
        <fullName evidence="4">AAA+ ATPase domain-containing protein</fullName>
    </recommendedName>
</protein>
<dbReference type="Proteomes" id="UP000035955">
    <property type="component" value="Unassembled WGS sequence"/>
</dbReference>
<feature type="region of interest" description="Disordered" evidence="1">
    <location>
        <begin position="256"/>
        <end position="276"/>
    </location>
</feature>
<evidence type="ECO:0000313" key="3">
    <source>
        <dbReference type="Proteomes" id="UP000035955"/>
    </source>
</evidence>
<dbReference type="RefSeq" id="WP_048448587.1">
    <property type="nucleotide sequence ID" value="NZ_LABY01000398.1"/>
</dbReference>
<dbReference type="Pfam" id="PF13479">
    <property type="entry name" value="AAA_24"/>
    <property type="match status" value="1"/>
</dbReference>
<feature type="compositionally biased region" description="Low complexity" evidence="1">
    <location>
        <begin position="256"/>
        <end position="274"/>
    </location>
</feature>
<evidence type="ECO:0000313" key="2">
    <source>
        <dbReference type="EMBL" id="KMO27266.1"/>
    </source>
</evidence>
<feature type="region of interest" description="Disordered" evidence="1">
    <location>
        <begin position="324"/>
        <end position="367"/>
    </location>
</feature>
<name>A0A0J6UML9_9HYPH</name>
<reference evidence="2 3" key="1">
    <citation type="submission" date="2015-03" db="EMBL/GenBank/DDBJ databases">
        <title>Genome sequencing of Methylobacterium variabile DSM 16961.</title>
        <authorList>
            <person name="Chaudhry V."/>
            <person name="Patil P.B."/>
        </authorList>
    </citation>
    <scope>NUCLEOTIDE SEQUENCE [LARGE SCALE GENOMIC DNA]</scope>
    <source>
        <strain evidence="2 3">DSM 16961</strain>
    </source>
</reference>
<dbReference type="AlphaFoldDB" id="A0A0J6UML9"/>
<evidence type="ECO:0000256" key="1">
    <source>
        <dbReference type="SAM" id="MobiDB-lite"/>
    </source>
</evidence>